<evidence type="ECO:0000313" key="2">
    <source>
        <dbReference type="EMBL" id="TFK39976.1"/>
    </source>
</evidence>
<sequence length="531" mass="58817">MSLDQNLFTLLLTPNKDHPQVLDLVDPSGIVHYRKRRIPGTEYKMEVYDPMSEALLITASAPSTTSKVKILELHNPTSVVELKYTGTLSFRWAFKWEEHEFEWKREECFMLRKPDPPVLVAVTREPTGRLKTTSVQVLDYNLNRFDIDDRKGLEIVLLTALLSFQDANESYHSRDEGSVGSLPMNAGRSSANPSTPLATELSPPPPPPRPAPKTGVDRIAEMQAIKGEYNEIVIEEEGPIQDYAQYCSNLLEDDAMLFITVKSAEALQVPKVLQVVEETKRIRHRAGLSDDEELHQYVLYDTVETKKGPKRIVLDDTADKAKNKYKPPESLAVHLSKISMPELQPKATINDKSSKDPKKKDRREEKKAANLPPPSPVAPSRAPNKLTRPSASSASSQPKVHAHQVHPHQPSPSPSQLNNPGIYTAPPPWNPSTRPGNAPVSMSFPTPSMPPPNGWHPQHGRHASYETQNGPNLYGSHAPYASPASAHPSGGQAPPPWQSPSQNTQHSSIPSNSNNTPSLSLAGILDMIHRR</sequence>
<dbReference type="STRING" id="68775.A0A5C3M6H7"/>
<feature type="compositionally biased region" description="Pro residues" evidence="1">
    <location>
        <begin position="202"/>
        <end position="211"/>
    </location>
</feature>
<reference evidence="2 3" key="1">
    <citation type="journal article" date="2019" name="Nat. Ecol. Evol.">
        <title>Megaphylogeny resolves global patterns of mushroom evolution.</title>
        <authorList>
            <person name="Varga T."/>
            <person name="Krizsan K."/>
            <person name="Foldi C."/>
            <person name="Dima B."/>
            <person name="Sanchez-Garcia M."/>
            <person name="Sanchez-Ramirez S."/>
            <person name="Szollosi G.J."/>
            <person name="Szarkandi J.G."/>
            <person name="Papp V."/>
            <person name="Albert L."/>
            <person name="Andreopoulos W."/>
            <person name="Angelini C."/>
            <person name="Antonin V."/>
            <person name="Barry K.W."/>
            <person name="Bougher N.L."/>
            <person name="Buchanan P."/>
            <person name="Buyck B."/>
            <person name="Bense V."/>
            <person name="Catcheside P."/>
            <person name="Chovatia M."/>
            <person name="Cooper J."/>
            <person name="Damon W."/>
            <person name="Desjardin D."/>
            <person name="Finy P."/>
            <person name="Geml J."/>
            <person name="Haridas S."/>
            <person name="Hughes K."/>
            <person name="Justo A."/>
            <person name="Karasinski D."/>
            <person name="Kautmanova I."/>
            <person name="Kiss B."/>
            <person name="Kocsube S."/>
            <person name="Kotiranta H."/>
            <person name="LaButti K.M."/>
            <person name="Lechner B.E."/>
            <person name="Liimatainen K."/>
            <person name="Lipzen A."/>
            <person name="Lukacs Z."/>
            <person name="Mihaltcheva S."/>
            <person name="Morgado L.N."/>
            <person name="Niskanen T."/>
            <person name="Noordeloos M.E."/>
            <person name="Ohm R.A."/>
            <person name="Ortiz-Santana B."/>
            <person name="Ovrebo C."/>
            <person name="Racz N."/>
            <person name="Riley R."/>
            <person name="Savchenko A."/>
            <person name="Shiryaev A."/>
            <person name="Soop K."/>
            <person name="Spirin V."/>
            <person name="Szebenyi C."/>
            <person name="Tomsovsky M."/>
            <person name="Tulloss R.E."/>
            <person name="Uehling J."/>
            <person name="Grigoriev I.V."/>
            <person name="Vagvolgyi C."/>
            <person name="Papp T."/>
            <person name="Martin F.M."/>
            <person name="Miettinen O."/>
            <person name="Hibbett D.S."/>
            <person name="Nagy L.G."/>
        </authorList>
    </citation>
    <scope>NUCLEOTIDE SEQUENCE [LARGE SCALE GENOMIC DNA]</scope>
    <source>
        <strain evidence="2 3">CBS 166.37</strain>
    </source>
</reference>
<feature type="region of interest" description="Disordered" evidence="1">
    <location>
        <begin position="173"/>
        <end position="215"/>
    </location>
</feature>
<name>A0A5C3M6H7_9AGAR</name>
<proteinExistence type="predicted"/>
<protein>
    <submittedName>
        <fullName evidence="2">Uncharacterized protein</fullName>
    </submittedName>
</protein>
<feature type="compositionally biased region" description="Polar residues" evidence="1">
    <location>
        <begin position="387"/>
        <end position="396"/>
    </location>
</feature>
<dbReference type="EMBL" id="ML213598">
    <property type="protein sequence ID" value="TFK39976.1"/>
    <property type="molecule type" value="Genomic_DNA"/>
</dbReference>
<accession>A0A5C3M6H7</accession>
<gene>
    <name evidence="2" type="ORF">BDQ12DRAFT_681557</name>
</gene>
<keyword evidence="3" id="KW-1185">Reference proteome</keyword>
<feature type="compositionally biased region" description="Low complexity" evidence="1">
    <location>
        <begin position="474"/>
        <end position="492"/>
    </location>
</feature>
<feature type="region of interest" description="Disordered" evidence="1">
    <location>
        <begin position="322"/>
        <end position="531"/>
    </location>
</feature>
<feature type="compositionally biased region" description="Basic and acidic residues" evidence="1">
    <location>
        <begin position="352"/>
        <end position="368"/>
    </location>
</feature>
<dbReference type="OrthoDB" id="3357341at2759"/>
<organism evidence="2 3">
    <name type="scientific">Crucibulum laeve</name>
    <dbReference type="NCBI Taxonomy" id="68775"/>
    <lineage>
        <taxon>Eukaryota</taxon>
        <taxon>Fungi</taxon>
        <taxon>Dikarya</taxon>
        <taxon>Basidiomycota</taxon>
        <taxon>Agaricomycotina</taxon>
        <taxon>Agaricomycetes</taxon>
        <taxon>Agaricomycetidae</taxon>
        <taxon>Agaricales</taxon>
        <taxon>Agaricineae</taxon>
        <taxon>Nidulariaceae</taxon>
        <taxon>Crucibulum</taxon>
    </lineage>
</organism>
<dbReference type="Proteomes" id="UP000308652">
    <property type="component" value="Unassembled WGS sequence"/>
</dbReference>
<evidence type="ECO:0000256" key="1">
    <source>
        <dbReference type="SAM" id="MobiDB-lite"/>
    </source>
</evidence>
<evidence type="ECO:0000313" key="3">
    <source>
        <dbReference type="Proteomes" id="UP000308652"/>
    </source>
</evidence>
<dbReference type="AlphaFoldDB" id="A0A5C3M6H7"/>
<feature type="compositionally biased region" description="Low complexity" evidence="1">
    <location>
        <begin position="507"/>
        <end position="521"/>
    </location>
</feature>